<dbReference type="AlphaFoldDB" id="A0A2M8RFM7"/>
<evidence type="ECO:0000313" key="2">
    <source>
        <dbReference type="EMBL" id="PJG56627.1"/>
    </source>
</evidence>
<organism evidence="2 3">
    <name type="scientific">Bradyrhizobium forestalis</name>
    <dbReference type="NCBI Taxonomy" id="1419263"/>
    <lineage>
        <taxon>Bacteria</taxon>
        <taxon>Pseudomonadati</taxon>
        <taxon>Pseudomonadota</taxon>
        <taxon>Alphaproteobacteria</taxon>
        <taxon>Hyphomicrobiales</taxon>
        <taxon>Nitrobacteraceae</taxon>
        <taxon>Bradyrhizobium</taxon>
    </lineage>
</organism>
<name>A0A2M8RFM7_9BRAD</name>
<gene>
    <name evidence="2" type="ORF">CVM73_03500</name>
</gene>
<dbReference type="RefSeq" id="WP_100230608.1">
    <property type="nucleotide sequence ID" value="NZ_PGVG01000002.1"/>
</dbReference>
<protein>
    <submittedName>
        <fullName evidence="2">Uncharacterized protein</fullName>
    </submittedName>
</protein>
<dbReference type="EMBL" id="PGVG01000002">
    <property type="protein sequence ID" value="PJG56627.1"/>
    <property type="molecule type" value="Genomic_DNA"/>
</dbReference>
<comment type="caution">
    <text evidence="2">The sequence shown here is derived from an EMBL/GenBank/DDBJ whole genome shotgun (WGS) entry which is preliminary data.</text>
</comment>
<dbReference type="Proteomes" id="UP000231194">
    <property type="component" value="Unassembled WGS sequence"/>
</dbReference>
<reference evidence="2 3" key="1">
    <citation type="submission" date="2017-11" db="EMBL/GenBank/DDBJ databases">
        <title>Bradyrhizobium forestalis sp. nov., an efficient nitrogen-fixing bacterium isolated from nodules of forest legume species in the Amazon.</title>
        <authorList>
            <person name="Costa E.M."/>
            <person name="Guimaraes A."/>
            <person name="Carvalho T.S."/>
            <person name="Rodrigues T.L."/>
            <person name="Ribeiro P.R.A."/>
            <person name="Lebbe L."/>
            <person name="Willems A."/>
            <person name="Moreira F.M.S."/>
        </authorList>
    </citation>
    <scope>NUCLEOTIDE SEQUENCE [LARGE SCALE GENOMIC DNA]</scope>
    <source>
        <strain evidence="2 3">INPA54B</strain>
    </source>
</reference>
<sequence length="171" mass="17977">MLGQKSETGSETVGAKLAGAIEVLAALETEQADLALAAVQRQFGAAEKLTAHRAKVAAAKTAVEELQAAQVRAQELERMGASARVIELRNSDVDDLLVGISAIDCCEGCSANECVIGPGVGRCCHPNKGGLPVAFTNDETLRRFQQAARAEIVALERGDVDDEDDSEEEIA</sequence>
<evidence type="ECO:0000256" key="1">
    <source>
        <dbReference type="SAM" id="Coils"/>
    </source>
</evidence>
<accession>A0A2M8RFM7</accession>
<keyword evidence="3" id="KW-1185">Reference proteome</keyword>
<feature type="coiled-coil region" evidence="1">
    <location>
        <begin position="49"/>
        <end position="79"/>
    </location>
</feature>
<keyword evidence="1" id="KW-0175">Coiled coil</keyword>
<evidence type="ECO:0000313" key="3">
    <source>
        <dbReference type="Proteomes" id="UP000231194"/>
    </source>
</evidence>
<proteinExistence type="predicted"/>